<evidence type="ECO:0000313" key="6">
    <source>
        <dbReference type="EnsemblMetazoa" id="CapteP193982"/>
    </source>
</evidence>
<dbReference type="PROSITE" id="PS50068">
    <property type="entry name" value="LDLRA_2"/>
    <property type="match status" value="1"/>
</dbReference>
<dbReference type="GO" id="GO:0004866">
    <property type="term" value="F:endopeptidase inhibitor activity"/>
    <property type="evidence" value="ECO:0007669"/>
    <property type="project" value="InterPro"/>
</dbReference>
<evidence type="ECO:0008006" key="8">
    <source>
        <dbReference type="Google" id="ProtNLM"/>
    </source>
</evidence>
<dbReference type="PANTHER" id="PTHR11412">
    <property type="entry name" value="MACROGLOBULIN / COMPLEMENT"/>
    <property type="match status" value="1"/>
</dbReference>
<dbReference type="FunCoup" id="R7UKL7">
    <property type="interactions" value="49"/>
</dbReference>
<dbReference type="EMBL" id="AMQN01007328">
    <property type="status" value="NOT_ANNOTATED_CDS"/>
    <property type="molecule type" value="Genomic_DNA"/>
</dbReference>
<feature type="disulfide bond" evidence="2">
    <location>
        <begin position="731"/>
        <end position="746"/>
    </location>
</feature>
<dbReference type="InterPro" id="IPR001599">
    <property type="entry name" value="Macroglobln_a2"/>
</dbReference>
<accession>R7UKL7</accession>
<dbReference type="Gene3D" id="2.60.40.1930">
    <property type="match status" value="2"/>
</dbReference>
<evidence type="ECO:0000256" key="1">
    <source>
        <dbReference type="ARBA" id="ARBA00023157"/>
    </source>
</evidence>
<dbReference type="EMBL" id="AMQN01007327">
    <property type="status" value="NOT_ANNOTATED_CDS"/>
    <property type="molecule type" value="Genomic_DNA"/>
</dbReference>
<dbReference type="EMBL" id="AMQN01007326">
    <property type="status" value="NOT_ANNOTATED_CDS"/>
    <property type="molecule type" value="Genomic_DNA"/>
</dbReference>
<dbReference type="SMART" id="SM01360">
    <property type="entry name" value="A2M"/>
    <property type="match status" value="1"/>
</dbReference>
<feature type="disulfide bond" evidence="2">
    <location>
        <begin position="719"/>
        <end position="737"/>
    </location>
</feature>
<dbReference type="CDD" id="cd00112">
    <property type="entry name" value="LDLa"/>
    <property type="match status" value="1"/>
</dbReference>
<protein>
    <recommendedName>
        <fullName evidence="8">Alpha-2-macroglobulin bait region domain-containing protein</fullName>
    </recommendedName>
</protein>
<dbReference type="InterPro" id="IPR036055">
    <property type="entry name" value="LDL_receptor-like_sf"/>
</dbReference>
<evidence type="ECO:0000256" key="2">
    <source>
        <dbReference type="PROSITE-ProRule" id="PRU00124"/>
    </source>
</evidence>
<dbReference type="EnsemblMetazoa" id="CapteT193982">
    <property type="protein sequence ID" value="CapteP193982"/>
    <property type="gene ID" value="CapteG193982"/>
</dbReference>
<dbReference type="Pfam" id="PF00207">
    <property type="entry name" value="A2M"/>
    <property type="match status" value="1"/>
</dbReference>
<dbReference type="SMART" id="SM01359">
    <property type="entry name" value="A2M_N_2"/>
    <property type="match status" value="1"/>
</dbReference>
<evidence type="ECO:0000259" key="4">
    <source>
        <dbReference type="SMART" id="SM01360"/>
    </source>
</evidence>
<dbReference type="Gene3D" id="2.60.40.2950">
    <property type="match status" value="1"/>
</dbReference>
<gene>
    <name evidence="5" type="ORF">CAPTEDRAFT_193982</name>
</gene>
<dbReference type="PANTHER" id="PTHR11412:SF172">
    <property type="entry name" value="LD23292P"/>
    <property type="match status" value="1"/>
</dbReference>
<dbReference type="Proteomes" id="UP000014760">
    <property type="component" value="Unassembled WGS sequence"/>
</dbReference>
<dbReference type="GO" id="GO:0005576">
    <property type="term" value="C:extracellular region"/>
    <property type="evidence" value="ECO:0007669"/>
    <property type="project" value="InterPro"/>
</dbReference>
<dbReference type="InterPro" id="IPR036595">
    <property type="entry name" value="A-macroglobulin_rcpt-bd_sf"/>
</dbReference>
<comment type="caution">
    <text evidence="2">Lacks conserved residue(s) required for the propagation of feature annotation.</text>
</comment>
<sequence length="998" mass="114960">MEIITLVTPEEISVERSDGSPYIGRYNRQVNIMRMHEGVGAKSVPEEKRVIPDDSLIKYTFFPGDNDVKIKLSAYHPETGSQTELQLFRYYSKSNRYLSITTQNNRPVVRWKILILEREFLVLAPRKVRPMQVYELHATLFRLDYPEISMHAILSCNEEEYASGSVTFTTEGTKVIQMQVPLSVTAGKHHLVVEGLVEGRNTIFRNTTEILFDSKYVSLFIITDMPIYYPPQTVNFRIVGTTKYLQSVSGSIIIYVKGHVYEKHFEVRLLWLSERIFHVNVTTPIYTFDTEWGIAGSLGGIHTFSRIPAWGNATIELTAKSKNGSSLTGSIRKTIGYFEGTVPFEYTMREMKDLWGDLGGKELHFKGWIYDWYHLNIQNGTSVTKVLRDGVTLRFLGKKIRTFKPHSPITVYISVERSDGSPYIGRYNRQVNIMRMHEGVGAKSVPEEKRVIPDDSLIKYTFFPGDNDVKIKLSAYHPETGSQTELQLFRYYSKSNRYLSITTQNNRPVTDEYMTLTVRTNFFVEEIRYLIVAGSEILLGSTLQMRTRQKTFAIAISRKMSPTSKIVAYCVVEREIIMDSLVMFVEDRQLVKGELEINLGKDFTRDTFELITRGTAASWVGVSGVDYEYYRRGADPFLRKEQVIKELMSYTQPADLPFVQTWHHNDARWEDSIFFSAPTTGMDTLTTVETSGLVALTDMNMTARQEYTSCNLTLGYGLCPNGQCYELSRKCDGFIDCLDGYDEITCPQEEGDIWHPRPPEIKNLHMMPRYFDSTEWMWKVRVLKPNHKALPRFKVPELPNPVVLGAFYLDLQNGLYLAKTPVEYNTGRDFFMRSEAPHFVCRGEQFGVRLGMFNMWDQELEVLVMLHGSDDYRFIRVEDFGQVSSYNPRLLAGDIQTMVTMTTERVCVTFQADRWIPVANMSIPHSIEFRNYGEEGISTQTAWESYTLFHLHICQVCGSFQCPYCDFYNHGAPMFPQASMFMLSCVLAFFQLIQRLYV</sequence>
<organism evidence="5">
    <name type="scientific">Capitella teleta</name>
    <name type="common">Polychaete worm</name>
    <dbReference type="NCBI Taxonomy" id="283909"/>
    <lineage>
        <taxon>Eukaryota</taxon>
        <taxon>Metazoa</taxon>
        <taxon>Spiralia</taxon>
        <taxon>Lophotrochozoa</taxon>
        <taxon>Annelida</taxon>
        <taxon>Polychaeta</taxon>
        <taxon>Sedentaria</taxon>
        <taxon>Scolecida</taxon>
        <taxon>Capitellidae</taxon>
        <taxon>Capitella</taxon>
    </lineage>
</organism>
<keyword evidence="1 2" id="KW-1015">Disulfide bond</keyword>
<dbReference type="HOGENOM" id="CLU_320357_0_0_1"/>
<dbReference type="AlphaFoldDB" id="R7UKL7"/>
<evidence type="ECO:0000313" key="5">
    <source>
        <dbReference type="EMBL" id="ELU06775.1"/>
    </source>
</evidence>
<dbReference type="Gene3D" id="4.10.400.10">
    <property type="entry name" value="Low-density Lipoprotein Receptor"/>
    <property type="match status" value="1"/>
</dbReference>
<dbReference type="EMBL" id="KB300427">
    <property type="protein sequence ID" value="ELU06775.1"/>
    <property type="molecule type" value="Genomic_DNA"/>
</dbReference>
<reference evidence="5 7" key="2">
    <citation type="journal article" date="2013" name="Nature">
        <title>Insights into bilaterian evolution from three spiralian genomes.</title>
        <authorList>
            <person name="Simakov O."/>
            <person name="Marletaz F."/>
            <person name="Cho S.J."/>
            <person name="Edsinger-Gonzales E."/>
            <person name="Havlak P."/>
            <person name="Hellsten U."/>
            <person name="Kuo D.H."/>
            <person name="Larsson T."/>
            <person name="Lv J."/>
            <person name="Arendt D."/>
            <person name="Savage R."/>
            <person name="Osoegawa K."/>
            <person name="de Jong P."/>
            <person name="Grimwood J."/>
            <person name="Chapman J.A."/>
            <person name="Shapiro H."/>
            <person name="Aerts A."/>
            <person name="Otillar R.P."/>
            <person name="Terry A.Y."/>
            <person name="Boore J.L."/>
            <person name="Grigoriev I.V."/>
            <person name="Lindberg D.R."/>
            <person name="Seaver E.C."/>
            <person name="Weisblat D.A."/>
            <person name="Putnam N.H."/>
            <person name="Rokhsar D.S."/>
        </authorList>
    </citation>
    <scope>NUCLEOTIDE SEQUENCE</scope>
    <source>
        <strain evidence="5 7">I ESC-2004</strain>
    </source>
</reference>
<feature type="domain" description="Alpha-2-macroglobulin bait region" evidence="3">
    <location>
        <begin position="499"/>
        <end position="629"/>
    </location>
</feature>
<keyword evidence="7" id="KW-1185">Reference proteome</keyword>
<dbReference type="SUPFAM" id="SSF57424">
    <property type="entry name" value="LDL receptor-like module"/>
    <property type="match status" value="1"/>
</dbReference>
<evidence type="ECO:0000259" key="3">
    <source>
        <dbReference type="SMART" id="SM01359"/>
    </source>
</evidence>
<dbReference type="InterPro" id="IPR050473">
    <property type="entry name" value="A2M/Complement_sys"/>
</dbReference>
<dbReference type="OMA" id="ENTIRMS"/>
<dbReference type="InterPro" id="IPR011625">
    <property type="entry name" value="A2M_N_BRD"/>
</dbReference>
<reference evidence="6" key="3">
    <citation type="submission" date="2015-06" db="UniProtKB">
        <authorList>
            <consortium name="EnsemblMetazoa"/>
        </authorList>
    </citation>
    <scope>IDENTIFICATION</scope>
</reference>
<name>R7UKL7_CAPTE</name>
<proteinExistence type="predicted"/>
<feature type="domain" description="Alpha-2-macroglobulin" evidence="4">
    <location>
        <begin position="775"/>
        <end position="866"/>
    </location>
</feature>
<reference evidence="7" key="1">
    <citation type="submission" date="2012-12" db="EMBL/GenBank/DDBJ databases">
        <authorList>
            <person name="Hellsten U."/>
            <person name="Grimwood J."/>
            <person name="Chapman J.A."/>
            <person name="Shapiro H."/>
            <person name="Aerts A."/>
            <person name="Otillar R.P."/>
            <person name="Terry A.Y."/>
            <person name="Boore J.L."/>
            <person name="Simakov O."/>
            <person name="Marletaz F."/>
            <person name="Cho S.-J."/>
            <person name="Edsinger-Gonzales E."/>
            <person name="Havlak P."/>
            <person name="Kuo D.-H."/>
            <person name="Larsson T."/>
            <person name="Lv J."/>
            <person name="Arendt D."/>
            <person name="Savage R."/>
            <person name="Osoegawa K."/>
            <person name="de Jong P."/>
            <person name="Lindberg D.R."/>
            <person name="Seaver E.C."/>
            <person name="Weisblat D.A."/>
            <person name="Putnam N.H."/>
            <person name="Grigoriev I.V."/>
            <person name="Rokhsar D.S."/>
        </authorList>
    </citation>
    <scope>NUCLEOTIDE SEQUENCE</scope>
    <source>
        <strain evidence="7">I ESC-2004</strain>
    </source>
</reference>
<dbReference type="STRING" id="283909.R7UKL7"/>
<dbReference type="OrthoDB" id="6359008at2759"/>
<dbReference type="EMBL" id="AMQN01007325">
    <property type="status" value="NOT_ANNOTATED_CDS"/>
    <property type="molecule type" value="Genomic_DNA"/>
</dbReference>
<dbReference type="InterPro" id="IPR002172">
    <property type="entry name" value="LDrepeatLR_classA_rpt"/>
</dbReference>
<dbReference type="Pfam" id="PF07703">
    <property type="entry name" value="A2M_BRD"/>
    <property type="match status" value="1"/>
</dbReference>
<dbReference type="SMART" id="SM00192">
    <property type="entry name" value="LDLa"/>
    <property type="match status" value="1"/>
</dbReference>
<dbReference type="EMBL" id="AMQN01007324">
    <property type="status" value="NOT_ANNOTATED_CDS"/>
    <property type="molecule type" value="Genomic_DNA"/>
</dbReference>
<dbReference type="EMBL" id="AMQN01007329">
    <property type="status" value="NOT_ANNOTATED_CDS"/>
    <property type="molecule type" value="Genomic_DNA"/>
</dbReference>
<dbReference type="Gene3D" id="2.60.40.690">
    <property type="entry name" value="Alpha-macroglobulin, receptor-binding domain"/>
    <property type="match status" value="1"/>
</dbReference>
<evidence type="ECO:0000313" key="7">
    <source>
        <dbReference type="Proteomes" id="UP000014760"/>
    </source>
</evidence>